<dbReference type="Pfam" id="PF20721">
    <property type="entry name" value="C19orf12"/>
    <property type="match status" value="1"/>
</dbReference>
<evidence type="ECO:0000313" key="1">
    <source>
        <dbReference type="EMBL" id="KAF1748184.1"/>
    </source>
</evidence>
<feature type="non-terminal residue" evidence="2">
    <location>
        <position position="1"/>
    </location>
</feature>
<dbReference type="Proteomes" id="UP000483820">
    <property type="component" value="Chromosome X"/>
</dbReference>
<name>A0A261B7B0_CAERE</name>
<keyword evidence="3" id="KW-1185">Reference proteome</keyword>
<sequence>MNNLSTGENVNEMLTYLSLVMTHVSSNRSFAKTIKGVAKQGGCGLTGTVVGGVAAGPVGALVGGVVGSVAGYFWSSDYDGILQYYNKLDDNEKAQLAREIRRTVGANLITDFYKWYEKPANQDTVNNLILMAVGLAAVAVSNSANTN</sequence>
<comment type="caution">
    <text evidence="2">The sequence shown here is derived from an EMBL/GenBank/DDBJ whole genome shotgun (WGS) entry which is preliminary data.</text>
</comment>
<proteinExistence type="predicted"/>
<organism evidence="2 3">
    <name type="scientific">Caenorhabditis remanei</name>
    <name type="common">Caenorhabditis vulgaris</name>
    <dbReference type="NCBI Taxonomy" id="31234"/>
    <lineage>
        <taxon>Eukaryota</taxon>
        <taxon>Metazoa</taxon>
        <taxon>Ecdysozoa</taxon>
        <taxon>Nematoda</taxon>
        <taxon>Chromadorea</taxon>
        <taxon>Rhabditida</taxon>
        <taxon>Rhabditina</taxon>
        <taxon>Rhabditomorpha</taxon>
        <taxon>Rhabditoidea</taxon>
        <taxon>Rhabditidae</taxon>
        <taxon>Peloderinae</taxon>
        <taxon>Caenorhabditis</taxon>
    </lineage>
</organism>
<evidence type="ECO:0000313" key="3">
    <source>
        <dbReference type="Proteomes" id="UP000216624"/>
    </source>
</evidence>
<protein>
    <submittedName>
        <fullName evidence="2">Uncharacterized protein</fullName>
    </submittedName>
</protein>
<reference evidence="3" key="2">
    <citation type="submission" date="2017-08" db="EMBL/GenBank/DDBJ databases">
        <authorList>
            <person name="Fierst J.L."/>
        </authorList>
    </citation>
    <scope>NUCLEOTIDE SEQUENCE [LARGE SCALE GENOMIC DNA]</scope>
    <source>
        <strain evidence="3">PX439</strain>
    </source>
</reference>
<evidence type="ECO:0000313" key="2">
    <source>
        <dbReference type="EMBL" id="OZG06212.1"/>
    </source>
</evidence>
<dbReference type="EMBL" id="NMWX01000001">
    <property type="protein sequence ID" value="OZG06212.1"/>
    <property type="molecule type" value="Genomic_DNA"/>
</dbReference>
<dbReference type="AlphaFoldDB" id="A0A261B7B0"/>
<reference evidence="2" key="1">
    <citation type="submission" date="2017-08" db="EMBL/GenBank/DDBJ databases">
        <authorList>
            <person name="de Groot N.N."/>
        </authorList>
    </citation>
    <scope>NUCLEOTIDE SEQUENCE [LARGE SCALE GENOMIC DNA]</scope>
    <source>
        <strain evidence="2">PX439</strain>
    </source>
</reference>
<evidence type="ECO:0000313" key="4">
    <source>
        <dbReference type="Proteomes" id="UP000483820"/>
    </source>
</evidence>
<reference evidence="1 4" key="3">
    <citation type="submission" date="2019-12" db="EMBL/GenBank/DDBJ databases">
        <title>Chromosome-level assembly of the Caenorhabditis remanei genome.</title>
        <authorList>
            <person name="Teterina A.A."/>
            <person name="Willis J.H."/>
            <person name="Phillips P.C."/>
        </authorList>
    </citation>
    <scope>NUCLEOTIDE SEQUENCE [LARGE SCALE GENOMIC DNA]</scope>
    <source>
        <strain evidence="1 4">PX506</strain>
        <tissue evidence="1">Whole organism</tissue>
    </source>
</reference>
<dbReference type="EMBL" id="WUAV01000006">
    <property type="protein sequence ID" value="KAF1748184.1"/>
    <property type="molecule type" value="Genomic_DNA"/>
</dbReference>
<gene>
    <name evidence="2" type="ORF">FL82_01604</name>
    <name evidence="1" type="ORF">GCK72_024651</name>
</gene>
<dbReference type="InterPro" id="IPR033369">
    <property type="entry name" value="C19orf12"/>
</dbReference>
<accession>A0A261B7B0</accession>
<dbReference type="Proteomes" id="UP000216624">
    <property type="component" value="Unassembled WGS sequence"/>
</dbReference>